<organism evidence="1 2">
    <name type="scientific">Zoogloea oleivorans</name>
    <dbReference type="NCBI Taxonomy" id="1552750"/>
    <lineage>
        <taxon>Bacteria</taxon>
        <taxon>Pseudomonadati</taxon>
        <taxon>Pseudomonadota</taxon>
        <taxon>Betaproteobacteria</taxon>
        <taxon>Rhodocyclales</taxon>
        <taxon>Zoogloeaceae</taxon>
        <taxon>Zoogloea</taxon>
    </lineage>
</organism>
<proteinExistence type="predicted"/>
<evidence type="ECO:0008006" key="3">
    <source>
        <dbReference type="Google" id="ProtNLM"/>
    </source>
</evidence>
<sequence length="101" mass="10841">MTTVSPEDWPSAPGAPSGSFQIELDIDAQGRVTAQRPICEPHMCGAAAIYAETLASWRFVPGEILGHTVPSRIQIQFEIGTPFDEGLDSAPIPPPQSPTRQ</sequence>
<comment type="caution">
    <text evidence="1">The sequence shown here is derived from an EMBL/GenBank/DDBJ whole genome shotgun (WGS) entry which is preliminary data.</text>
</comment>
<gene>
    <name evidence="1" type="ORF">ETQ85_15550</name>
</gene>
<accession>A0A6C2CLB9</accession>
<dbReference type="EMBL" id="SDKK01000014">
    <property type="protein sequence ID" value="TYC55130.1"/>
    <property type="molecule type" value="Genomic_DNA"/>
</dbReference>
<keyword evidence="2" id="KW-1185">Reference proteome</keyword>
<name>A0A6C2CLB9_9RHOO</name>
<dbReference type="Proteomes" id="UP000389128">
    <property type="component" value="Unassembled WGS sequence"/>
</dbReference>
<evidence type="ECO:0000313" key="1">
    <source>
        <dbReference type="EMBL" id="TYC55130.1"/>
    </source>
</evidence>
<dbReference type="OrthoDB" id="9182597at2"/>
<reference evidence="1 2" key="1">
    <citation type="submission" date="2019-01" db="EMBL/GenBank/DDBJ databases">
        <title>Zoogloea oleivorans genome sequencing and assembly.</title>
        <authorList>
            <person name="Tancsics A."/>
            <person name="Farkas M."/>
            <person name="Kriszt B."/>
            <person name="Maroti G."/>
            <person name="Horvath B."/>
        </authorList>
    </citation>
    <scope>NUCLEOTIDE SEQUENCE [LARGE SCALE GENOMIC DNA]</scope>
    <source>
        <strain evidence="1 2">Buc</strain>
    </source>
</reference>
<protein>
    <recommendedName>
        <fullName evidence="3">TonB C-terminal domain-containing protein</fullName>
    </recommendedName>
</protein>
<evidence type="ECO:0000313" key="2">
    <source>
        <dbReference type="Proteomes" id="UP000389128"/>
    </source>
</evidence>
<dbReference type="AlphaFoldDB" id="A0A6C2CLB9"/>